<dbReference type="SUPFAM" id="SSF46689">
    <property type="entry name" value="Homeodomain-like"/>
    <property type="match status" value="1"/>
</dbReference>
<dbReference type="EMBL" id="VOKX01000033">
    <property type="protein sequence ID" value="KAB7843301.1"/>
    <property type="molecule type" value="Genomic_DNA"/>
</dbReference>
<keyword evidence="1 2" id="KW-0238">DNA-binding</keyword>
<dbReference type="PROSITE" id="PS50977">
    <property type="entry name" value="HTH_TETR_2"/>
    <property type="match status" value="1"/>
</dbReference>
<reference evidence="4 5" key="1">
    <citation type="journal article" date="2019" name="Microb. Cell Fact.">
        <title>Exploring novel herbicidin analogues by transcriptional regulator overexpression and MS/MS molecular networking.</title>
        <authorList>
            <person name="Shi Y."/>
            <person name="Gu R."/>
            <person name="Li Y."/>
            <person name="Wang X."/>
            <person name="Ren W."/>
            <person name="Li X."/>
            <person name="Wang L."/>
            <person name="Xie Y."/>
            <person name="Hong B."/>
        </authorList>
    </citation>
    <scope>NUCLEOTIDE SEQUENCE [LARGE SCALE GENOMIC DNA]</scope>
    <source>
        <strain evidence="4 5">US-43</strain>
    </source>
</reference>
<dbReference type="RefSeq" id="WP_152264228.1">
    <property type="nucleotide sequence ID" value="NZ_VOKX01000033.1"/>
</dbReference>
<sequence>MPRRYDPDRRDRIVEAAVRVVAARGLGALSHRAVAAEADVPLGSTTYHFATLDDLLVEAVRRTARKWLDDFAAWERDLSPDAPLPDAVADLVVEAPAGDRSRLELEYELYAAALRRPAVRPVAAESVEEMAAVLGRRTPDAATARALAALLDGLLLQCLVTGRPFDRAEVREAVARLVG</sequence>
<dbReference type="Gene3D" id="1.10.357.10">
    <property type="entry name" value="Tetracycline Repressor, domain 2"/>
    <property type="match status" value="1"/>
</dbReference>
<feature type="domain" description="HTH tetR-type" evidence="3">
    <location>
        <begin position="7"/>
        <end position="67"/>
    </location>
</feature>
<accession>A0A5N5W663</accession>
<protein>
    <submittedName>
        <fullName evidence="4">TetR family transcriptional regulator</fullName>
    </submittedName>
</protein>
<feature type="DNA-binding region" description="H-T-H motif" evidence="2">
    <location>
        <begin position="30"/>
        <end position="49"/>
    </location>
</feature>
<name>A0A5N5W663_STRMB</name>
<dbReference type="AlphaFoldDB" id="A0A5N5W663"/>
<proteinExistence type="predicted"/>
<dbReference type="GO" id="GO:0000976">
    <property type="term" value="F:transcription cis-regulatory region binding"/>
    <property type="evidence" value="ECO:0007669"/>
    <property type="project" value="TreeGrafter"/>
</dbReference>
<dbReference type="PANTHER" id="PTHR30055:SF231">
    <property type="entry name" value="TRANSCRIPTIONAL REGULATORY PROTEIN (PROBABLY DEOR-FAMILY)-RELATED"/>
    <property type="match status" value="1"/>
</dbReference>
<keyword evidence="5" id="KW-1185">Reference proteome</keyword>
<dbReference type="PANTHER" id="PTHR30055">
    <property type="entry name" value="HTH-TYPE TRANSCRIPTIONAL REGULATOR RUTR"/>
    <property type="match status" value="1"/>
</dbReference>
<evidence type="ECO:0000313" key="5">
    <source>
        <dbReference type="Proteomes" id="UP000327000"/>
    </source>
</evidence>
<dbReference type="OrthoDB" id="6929199at2"/>
<dbReference type="SUPFAM" id="SSF48498">
    <property type="entry name" value="Tetracyclin repressor-like, C-terminal domain"/>
    <property type="match status" value="1"/>
</dbReference>
<gene>
    <name evidence="4" type="ORF">FRZ00_18335</name>
</gene>
<dbReference type="InterPro" id="IPR041583">
    <property type="entry name" value="TetR_C_31"/>
</dbReference>
<evidence type="ECO:0000313" key="4">
    <source>
        <dbReference type="EMBL" id="KAB7843301.1"/>
    </source>
</evidence>
<dbReference type="Pfam" id="PF17940">
    <property type="entry name" value="TetR_C_31"/>
    <property type="match status" value="1"/>
</dbReference>
<dbReference type="InterPro" id="IPR036271">
    <property type="entry name" value="Tet_transcr_reg_TetR-rel_C_sf"/>
</dbReference>
<dbReference type="Proteomes" id="UP000327000">
    <property type="component" value="Unassembled WGS sequence"/>
</dbReference>
<dbReference type="InterPro" id="IPR050109">
    <property type="entry name" value="HTH-type_TetR-like_transc_reg"/>
</dbReference>
<comment type="caution">
    <text evidence="4">The sequence shown here is derived from an EMBL/GenBank/DDBJ whole genome shotgun (WGS) entry which is preliminary data.</text>
</comment>
<dbReference type="InterPro" id="IPR009057">
    <property type="entry name" value="Homeodomain-like_sf"/>
</dbReference>
<evidence type="ECO:0000256" key="1">
    <source>
        <dbReference type="ARBA" id="ARBA00023125"/>
    </source>
</evidence>
<evidence type="ECO:0000256" key="2">
    <source>
        <dbReference type="PROSITE-ProRule" id="PRU00335"/>
    </source>
</evidence>
<dbReference type="GO" id="GO:0003700">
    <property type="term" value="F:DNA-binding transcription factor activity"/>
    <property type="evidence" value="ECO:0007669"/>
    <property type="project" value="TreeGrafter"/>
</dbReference>
<dbReference type="InterPro" id="IPR001647">
    <property type="entry name" value="HTH_TetR"/>
</dbReference>
<dbReference type="Pfam" id="PF00440">
    <property type="entry name" value="TetR_N"/>
    <property type="match status" value="1"/>
</dbReference>
<organism evidence="4 5">
    <name type="scientific">Streptomyces mobaraensis</name>
    <name type="common">Streptoverticillium mobaraense</name>
    <dbReference type="NCBI Taxonomy" id="35621"/>
    <lineage>
        <taxon>Bacteria</taxon>
        <taxon>Bacillati</taxon>
        <taxon>Actinomycetota</taxon>
        <taxon>Actinomycetes</taxon>
        <taxon>Kitasatosporales</taxon>
        <taxon>Streptomycetaceae</taxon>
        <taxon>Streptomyces</taxon>
    </lineage>
</organism>
<evidence type="ECO:0000259" key="3">
    <source>
        <dbReference type="PROSITE" id="PS50977"/>
    </source>
</evidence>